<reference evidence="2" key="1">
    <citation type="submission" date="2023-03" db="EMBL/GenBank/DDBJ databases">
        <title>Edaphobacter sp.</title>
        <authorList>
            <person name="Huber K.J."/>
            <person name="Papendorf J."/>
            <person name="Pilke C."/>
            <person name="Bunk B."/>
            <person name="Sproeer C."/>
            <person name="Pester M."/>
        </authorList>
    </citation>
    <scope>NUCLEOTIDE SEQUENCE</scope>
    <source>
        <strain evidence="2">DSM 110680</strain>
    </source>
</reference>
<accession>A0AAU7DL83</accession>
<feature type="signal peptide" evidence="1">
    <location>
        <begin position="1"/>
        <end position="20"/>
    </location>
</feature>
<evidence type="ECO:0000313" key="2">
    <source>
        <dbReference type="EMBL" id="XBH18084.1"/>
    </source>
</evidence>
<dbReference type="RefSeq" id="WP_348263307.1">
    <property type="nucleotide sequence ID" value="NZ_CP121196.1"/>
</dbReference>
<dbReference type="AlphaFoldDB" id="A0AAU7DL83"/>
<organism evidence="2">
    <name type="scientific">Telmatobacter sp. DSM 110680</name>
    <dbReference type="NCBI Taxonomy" id="3036704"/>
    <lineage>
        <taxon>Bacteria</taxon>
        <taxon>Pseudomonadati</taxon>
        <taxon>Acidobacteriota</taxon>
        <taxon>Terriglobia</taxon>
        <taxon>Terriglobales</taxon>
        <taxon>Acidobacteriaceae</taxon>
        <taxon>Telmatobacter</taxon>
    </lineage>
</organism>
<proteinExistence type="predicted"/>
<keyword evidence="1" id="KW-0732">Signal</keyword>
<protein>
    <submittedName>
        <fullName evidence="2">Cysteine rich repeat-containing protein</fullName>
    </submittedName>
</protein>
<dbReference type="Pfam" id="PF00839">
    <property type="entry name" value="Cys_rich_FGFR"/>
    <property type="match status" value="1"/>
</dbReference>
<dbReference type="InterPro" id="IPR001893">
    <property type="entry name" value="Cys-rich_GLG1_repeat"/>
</dbReference>
<feature type="chain" id="PRO_5043459144" evidence="1">
    <location>
        <begin position="21"/>
        <end position="492"/>
    </location>
</feature>
<dbReference type="GO" id="GO:0016020">
    <property type="term" value="C:membrane"/>
    <property type="evidence" value="ECO:0007669"/>
    <property type="project" value="InterPro"/>
</dbReference>
<sequence>MRRLILVVIVCAVAAQSGMAQDQLAAIRAACAADAQKLCADVPSGGGRIIACLKEHKDSLSDKCKKAAGLPVGPSNSSAPSASSAAAASETPALVVPTASPSAAGPVATPAARSSHSAGAVTKAAAATDSASGSYLRMKQVQIIAPVVDPKLGNGKDPVNLPVLDLLIPSTWDFKSNVEFNTKSGCISDLFSVAWEAKSADGSIDVQGAPDLSWQFADDPAALHNLTDPSRRQINAQGKPCPVWKPMKAEEYFRQKVFTFFPNGSTVVSVEPFPELNQMARRQLGLPPDDGGNAGDSRTEAIRARVEFQKDGKEMEDWVALVVLTRTFRQGRGAFYDCHAIDVIGLSAPKGKLDANDKLFKVMISSLRPEAKWQAYSNGVLAWRYQVEAKKEAQIDAIIANFQNQVAQTLSEVTANQQRGSLNAAFGADQGIRGVQTFRNPTTGATMELSNQYNHAWLNGSNEYIMSDDPNFNPNGQLSGDWNQLQAVRPQP</sequence>
<dbReference type="EMBL" id="CP121196">
    <property type="protein sequence ID" value="XBH18084.1"/>
    <property type="molecule type" value="Genomic_DNA"/>
</dbReference>
<evidence type="ECO:0000256" key="1">
    <source>
        <dbReference type="SAM" id="SignalP"/>
    </source>
</evidence>
<gene>
    <name evidence="2" type="ORF">P8935_01850</name>
</gene>
<name>A0AAU7DL83_9BACT</name>